<organism evidence="2 3">
    <name type="scientific">Punica granatum</name>
    <name type="common">Pomegranate</name>
    <dbReference type="NCBI Taxonomy" id="22663"/>
    <lineage>
        <taxon>Eukaryota</taxon>
        <taxon>Viridiplantae</taxon>
        <taxon>Streptophyta</taxon>
        <taxon>Embryophyta</taxon>
        <taxon>Tracheophyta</taxon>
        <taxon>Spermatophyta</taxon>
        <taxon>Magnoliopsida</taxon>
        <taxon>eudicotyledons</taxon>
        <taxon>Gunneridae</taxon>
        <taxon>Pentapetalae</taxon>
        <taxon>rosids</taxon>
        <taxon>malvids</taxon>
        <taxon>Myrtales</taxon>
        <taxon>Lythraceae</taxon>
        <taxon>Punica</taxon>
    </lineage>
</organism>
<evidence type="ECO:0000313" key="3">
    <source>
        <dbReference type="Proteomes" id="UP000233551"/>
    </source>
</evidence>
<accession>A0A2I0JS09</accession>
<gene>
    <name evidence="2" type="ORF">CRG98_020539</name>
</gene>
<feature type="region of interest" description="Disordered" evidence="1">
    <location>
        <begin position="38"/>
        <end position="58"/>
    </location>
</feature>
<feature type="compositionally biased region" description="Pro residues" evidence="1">
    <location>
        <begin position="46"/>
        <end position="58"/>
    </location>
</feature>
<evidence type="ECO:0000256" key="1">
    <source>
        <dbReference type="SAM" id="MobiDB-lite"/>
    </source>
</evidence>
<dbReference type="AlphaFoldDB" id="A0A2I0JS09"/>
<evidence type="ECO:0000313" key="2">
    <source>
        <dbReference type="EMBL" id="PKI59084.1"/>
    </source>
</evidence>
<name>A0A2I0JS09_PUNGR</name>
<dbReference type="Proteomes" id="UP000233551">
    <property type="component" value="Unassembled WGS sequence"/>
</dbReference>
<comment type="caution">
    <text evidence="2">The sequence shown here is derived from an EMBL/GenBank/DDBJ whole genome shotgun (WGS) entry which is preliminary data.</text>
</comment>
<keyword evidence="3" id="KW-1185">Reference proteome</keyword>
<dbReference type="EMBL" id="PGOL01001320">
    <property type="protein sequence ID" value="PKI59084.1"/>
    <property type="molecule type" value="Genomic_DNA"/>
</dbReference>
<protein>
    <submittedName>
        <fullName evidence="2">Uncharacterized protein</fullName>
    </submittedName>
</protein>
<sequence length="233" mass="24322">MAEENRIGIPEEVNPLGHLRYISHRRLHRVHLLPIPGSCHQSSIDTPPPQSTQAPPPAHDATRVAALERNVTTLQGMVNQMATDMAELMALVKGLTSTSSSSTSPSGIGPTVDLIPWVLPTLVLENIEALASTMYVPAVHPIDIPSPPSAVPAAAPSSLVALSTSGPALFMPPYVSMPAMAPIYTIPPPMIMLAPSAPAPAPPPTSIPVPDLSAPTQAALVAPPTNLLPEMET</sequence>
<proteinExistence type="predicted"/>
<reference evidence="2 3" key="1">
    <citation type="submission" date="2017-11" db="EMBL/GenBank/DDBJ databases">
        <title>De-novo sequencing of pomegranate (Punica granatum L.) genome.</title>
        <authorList>
            <person name="Akparov Z."/>
            <person name="Amiraslanov A."/>
            <person name="Hajiyeva S."/>
            <person name="Abbasov M."/>
            <person name="Kaur K."/>
            <person name="Hamwieh A."/>
            <person name="Solovyev V."/>
            <person name="Salamov A."/>
            <person name="Braich B."/>
            <person name="Kosarev P."/>
            <person name="Mahmoud A."/>
            <person name="Hajiyev E."/>
            <person name="Babayeva S."/>
            <person name="Izzatullayeva V."/>
            <person name="Mammadov A."/>
            <person name="Mammadov A."/>
            <person name="Sharifova S."/>
            <person name="Ojaghi J."/>
            <person name="Eynullazada K."/>
            <person name="Bayramov B."/>
            <person name="Abdulazimova A."/>
            <person name="Shahmuradov I."/>
        </authorList>
    </citation>
    <scope>NUCLEOTIDE SEQUENCE [LARGE SCALE GENOMIC DNA]</scope>
    <source>
        <strain evidence="3">cv. AG2017</strain>
        <tissue evidence="2">Leaf</tissue>
    </source>
</reference>